<name>A0A6H5G7Z2_9HEMI</name>
<proteinExistence type="predicted"/>
<dbReference type="AlphaFoldDB" id="A0A6H5G7Z2"/>
<dbReference type="Proteomes" id="UP000479000">
    <property type="component" value="Unassembled WGS sequence"/>
</dbReference>
<organism evidence="1 2">
    <name type="scientific">Nesidiocoris tenuis</name>
    <dbReference type="NCBI Taxonomy" id="355587"/>
    <lineage>
        <taxon>Eukaryota</taxon>
        <taxon>Metazoa</taxon>
        <taxon>Ecdysozoa</taxon>
        <taxon>Arthropoda</taxon>
        <taxon>Hexapoda</taxon>
        <taxon>Insecta</taxon>
        <taxon>Pterygota</taxon>
        <taxon>Neoptera</taxon>
        <taxon>Paraneoptera</taxon>
        <taxon>Hemiptera</taxon>
        <taxon>Heteroptera</taxon>
        <taxon>Panheteroptera</taxon>
        <taxon>Cimicomorpha</taxon>
        <taxon>Miridae</taxon>
        <taxon>Dicyphina</taxon>
        <taxon>Nesidiocoris</taxon>
    </lineage>
</organism>
<sequence>MFQDPFAFFYQQNSDHPMCSSNPNSLEQEKILDRTPFIRQFSGSLQSPRDGLAPITILNFFWRMW</sequence>
<accession>A0A6H5G7Z2</accession>
<keyword evidence="2" id="KW-1185">Reference proteome</keyword>
<gene>
    <name evidence="1" type="ORF">NTEN_LOCUS4607</name>
</gene>
<reference evidence="1 2" key="1">
    <citation type="submission" date="2020-02" db="EMBL/GenBank/DDBJ databases">
        <authorList>
            <person name="Ferguson B K."/>
        </authorList>
    </citation>
    <scope>NUCLEOTIDE SEQUENCE [LARGE SCALE GENOMIC DNA]</scope>
</reference>
<evidence type="ECO:0000313" key="1">
    <source>
        <dbReference type="EMBL" id="CAA9998324.1"/>
    </source>
</evidence>
<protein>
    <submittedName>
        <fullName evidence="1">Uncharacterized protein</fullName>
    </submittedName>
</protein>
<evidence type="ECO:0000313" key="2">
    <source>
        <dbReference type="Proteomes" id="UP000479000"/>
    </source>
</evidence>
<dbReference type="EMBL" id="CADCXU010006821">
    <property type="protein sequence ID" value="CAA9998324.1"/>
    <property type="molecule type" value="Genomic_DNA"/>
</dbReference>